<proteinExistence type="predicted"/>
<feature type="transmembrane region" description="Helical" evidence="1">
    <location>
        <begin position="173"/>
        <end position="199"/>
    </location>
</feature>
<feature type="transmembrane region" description="Helical" evidence="1">
    <location>
        <begin position="127"/>
        <end position="147"/>
    </location>
</feature>
<feature type="transmembrane region" description="Helical" evidence="1">
    <location>
        <begin position="21"/>
        <end position="41"/>
    </location>
</feature>
<sequence length="216" mass="24427">MKENYEYKLSAKEDLVDKWGLAIAVTIIAWLITSAFTGNAGRETFNVFWKSDGIFSIGSRTNSFGSLFSLISFLVTGPINLGLAVFFIHITRKETAEINDMFSGFQIFLAAFLTNFFIVLFTVLWSLLFLIPGIIASISYSMTYYILQDQPELSPLEAIAQSKALMRGHKMDFFILAISFVGWFLLSLITFGLGFLYLLPYYNATKAHFYNDLISN</sequence>
<comment type="caution">
    <text evidence="2">The sequence shown here is derived from an EMBL/GenBank/DDBJ whole genome shotgun (WGS) entry which is preliminary data.</text>
</comment>
<keyword evidence="1" id="KW-0472">Membrane</keyword>
<evidence type="ECO:0000256" key="1">
    <source>
        <dbReference type="SAM" id="Phobius"/>
    </source>
</evidence>
<evidence type="ECO:0000313" key="2">
    <source>
        <dbReference type="EMBL" id="MDH8678438.1"/>
    </source>
</evidence>
<keyword evidence="1" id="KW-1133">Transmembrane helix</keyword>
<keyword evidence="3" id="KW-1185">Reference proteome</keyword>
<keyword evidence="1" id="KW-0812">Transmembrane</keyword>
<name>A0ABT6NDE3_9FIRM</name>
<dbReference type="PANTHER" id="PTHR40076:SF1">
    <property type="entry name" value="MEMBRANE PROTEIN"/>
    <property type="match status" value="1"/>
</dbReference>
<reference evidence="2 3" key="1">
    <citation type="submission" date="2023-04" db="EMBL/GenBank/DDBJ databases">
        <title>Fusibacter bizertensis strain WBS, isolated from littoral bottom sediments of the Arctic seas - biochemical and genomic analysis.</title>
        <authorList>
            <person name="Brioukhanov A.L."/>
        </authorList>
    </citation>
    <scope>NUCLEOTIDE SEQUENCE [LARGE SCALE GENOMIC DNA]</scope>
    <source>
        <strain evidence="2 3">WBS</strain>
    </source>
</reference>
<evidence type="ECO:0000313" key="3">
    <source>
        <dbReference type="Proteomes" id="UP001158045"/>
    </source>
</evidence>
<protein>
    <submittedName>
        <fullName evidence="2">DUF975 family protein</fullName>
    </submittedName>
</protein>
<feature type="transmembrane region" description="Helical" evidence="1">
    <location>
        <begin position="67"/>
        <end position="90"/>
    </location>
</feature>
<gene>
    <name evidence="2" type="ORF">QE109_09790</name>
</gene>
<dbReference type="Pfam" id="PF06161">
    <property type="entry name" value="DUF975"/>
    <property type="match status" value="1"/>
</dbReference>
<dbReference type="InterPro" id="IPR010380">
    <property type="entry name" value="DUF975"/>
</dbReference>
<dbReference type="EMBL" id="JARYZI010000005">
    <property type="protein sequence ID" value="MDH8678438.1"/>
    <property type="molecule type" value="Genomic_DNA"/>
</dbReference>
<feature type="transmembrane region" description="Helical" evidence="1">
    <location>
        <begin position="102"/>
        <end position="121"/>
    </location>
</feature>
<dbReference type="PANTHER" id="PTHR40076">
    <property type="entry name" value="MEMBRANE PROTEIN-RELATED"/>
    <property type="match status" value="1"/>
</dbReference>
<accession>A0ABT6NDE3</accession>
<dbReference type="RefSeq" id="WP_281094279.1">
    <property type="nucleotide sequence ID" value="NZ_JARYZI010000005.1"/>
</dbReference>
<dbReference type="Proteomes" id="UP001158045">
    <property type="component" value="Unassembled WGS sequence"/>
</dbReference>
<organism evidence="2 3">
    <name type="scientific">Fusibacter bizertensis</name>
    <dbReference type="NCBI Taxonomy" id="1488331"/>
    <lineage>
        <taxon>Bacteria</taxon>
        <taxon>Bacillati</taxon>
        <taxon>Bacillota</taxon>
        <taxon>Clostridia</taxon>
        <taxon>Eubacteriales</taxon>
        <taxon>Eubacteriales Family XII. Incertae Sedis</taxon>
        <taxon>Fusibacter</taxon>
    </lineage>
</organism>